<evidence type="ECO:0000256" key="1">
    <source>
        <dbReference type="SAM" id="MobiDB-lite"/>
    </source>
</evidence>
<feature type="compositionally biased region" description="Polar residues" evidence="1">
    <location>
        <begin position="391"/>
        <end position="401"/>
    </location>
</feature>
<feature type="region of interest" description="Disordered" evidence="1">
    <location>
        <begin position="295"/>
        <end position="339"/>
    </location>
</feature>
<accession>A0A430L231</accession>
<feature type="compositionally biased region" description="Basic and acidic residues" evidence="1">
    <location>
        <begin position="141"/>
        <end position="150"/>
    </location>
</feature>
<dbReference type="Proteomes" id="UP000287124">
    <property type="component" value="Unassembled WGS sequence"/>
</dbReference>
<feature type="compositionally biased region" description="Basic and acidic residues" evidence="1">
    <location>
        <begin position="299"/>
        <end position="309"/>
    </location>
</feature>
<proteinExistence type="predicted"/>
<reference evidence="2 3" key="1">
    <citation type="submission" date="2017-06" db="EMBL/GenBank/DDBJ databases">
        <title>Comparative genomic analysis of Ambrosia Fusariam Clade fungi.</title>
        <authorList>
            <person name="Stajich J.E."/>
            <person name="Carrillo J."/>
            <person name="Kijimoto T."/>
            <person name="Eskalen A."/>
            <person name="O'Donnell K."/>
            <person name="Kasson M."/>
        </authorList>
    </citation>
    <scope>NUCLEOTIDE SEQUENCE [LARGE SCALE GENOMIC DNA]</scope>
    <source>
        <strain evidence="2 3">UCR1854</strain>
    </source>
</reference>
<feature type="compositionally biased region" description="Basic residues" evidence="1">
    <location>
        <begin position="151"/>
        <end position="163"/>
    </location>
</feature>
<comment type="caution">
    <text evidence="2">The sequence shown here is derived from an EMBL/GenBank/DDBJ whole genome shotgun (WGS) entry which is preliminary data.</text>
</comment>
<feature type="compositionally biased region" description="Pro residues" evidence="1">
    <location>
        <begin position="311"/>
        <end position="329"/>
    </location>
</feature>
<gene>
    <name evidence="2" type="ORF">BHE90_015819</name>
</gene>
<feature type="compositionally biased region" description="Basic residues" evidence="1">
    <location>
        <begin position="241"/>
        <end position="250"/>
    </location>
</feature>
<dbReference type="EMBL" id="MIKF01000527">
    <property type="protein sequence ID" value="RTE69794.1"/>
    <property type="molecule type" value="Genomic_DNA"/>
</dbReference>
<evidence type="ECO:0000313" key="3">
    <source>
        <dbReference type="Proteomes" id="UP000287124"/>
    </source>
</evidence>
<evidence type="ECO:0000313" key="2">
    <source>
        <dbReference type="EMBL" id="RTE69794.1"/>
    </source>
</evidence>
<organism evidence="2 3">
    <name type="scientific">Fusarium euwallaceae</name>
    <dbReference type="NCBI Taxonomy" id="1147111"/>
    <lineage>
        <taxon>Eukaryota</taxon>
        <taxon>Fungi</taxon>
        <taxon>Dikarya</taxon>
        <taxon>Ascomycota</taxon>
        <taxon>Pezizomycotina</taxon>
        <taxon>Sordariomycetes</taxon>
        <taxon>Hypocreomycetidae</taxon>
        <taxon>Hypocreales</taxon>
        <taxon>Nectriaceae</taxon>
        <taxon>Fusarium</taxon>
        <taxon>Fusarium solani species complex</taxon>
    </lineage>
</organism>
<feature type="compositionally biased region" description="Acidic residues" evidence="1">
    <location>
        <begin position="209"/>
        <end position="227"/>
    </location>
</feature>
<dbReference type="AlphaFoldDB" id="A0A430L231"/>
<keyword evidence="3" id="KW-1185">Reference proteome</keyword>
<feature type="region of interest" description="Disordered" evidence="1">
    <location>
        <begin position="374"/>
        <end position="401"/>
    </location>
</feature>
<sequence>MSVTPGLTNDEYFRGIHISHIAQNTSQKFPWQPGDRIFFSKHAARYQMTGRSDISLGLDEVVRELGITNQSEYYKNAVLTKVKSALLYLVTDKFRQEETRVLIKPSDDIRGESVWRWPEYTRRWLRADWNGQTWPLEGDDPERPRRDTPRMRARTPKGRRRCRTSSFCMSGALGHGQSRGGRDIIHDGDNDDNSTYVYSHNRHASVLRDDDDSDDNDDDDDDDDDDGATFSDDSDRTILPPRRHSTRPAKKQPASRSGSSISEFVQQELEAQQNRMDQKFNSIIDIMKDFCSRSSTMNKGDDAKQRIDDLPPIPNEDPIPYMPSPPATPPSTRTPSQSCHGTYCPLSHWNTPPSPAELFRLFPGIPPHIANYDPWDGRNVQAPRARPPDESQFQIPSNAPQTRSRELLSEALKYATVEVQHNFHAAVAGMAGDLREQFEQQCGAKFARTKRDEFAQKALEAELDEMEGMGGVNQQSVRVPAILRKLMGWSHDGSAQ</sequence>
<protein>
    <submittedName>
        <fullName evidence="2">Uncharacterized protein</fullName>
    </submittedName>
</protein>
<name>A0A430L231_9HYPO</name>
<feature type="region of interest" description="Disordered" evidence="1">
    <location>
        <begin position="133"/>
        <end position="261"/>
    </location>
</feature>